<evidence type="ECO:0000313" key="2">
    <source>
        <dbReference type="Proteomes" id="UP000594014"/>
    </source>
</evidence>
<gene>
    <name evidence="1" type="ORF">FRZ06_00880</name>
</gene>
<protein>
    <submittedName>
        <fullName evidence="1">Amidase domain-containing protein</fullName>
    </submittedName>
</protein>
<evidence type="ECO:0000313" key="1">
    <source>
        <dbReference type="EMBL" id="QOX62008.1"/>
    </source>
</evidence>
<dbReference type="EMBL" id="CP042469">
    <property type="protein sequence ID" value="QOX62008.1"/>
    <property type="molecule type" value="Genomic_DNA"/>
</dbReference>
<sequence length="165" mass="18889">MRKKEYDRAKAVAYAHQWAYGRNPRYYNFEELGGDCTNFASQCLFAGSGVMNPTPTFGWYYYSLNNRAPAWTGVEFLYRFLTRNTSVGPVAEEVDISEVVPGDLVQISFNGWSFGHDPVIVEVGEDPSPANVLVAAHTYDVDYNPIENYEYQKLRFLHITHVNVW</sequence>
<proteinExistence type="predicted"/>
<dbReference type="Proteomes" id="UP000594014">
    <property type="component" value="Chromosome"/>
</dbReference>
<accession>A0ACD1A6J6</accession>
<reference evidence="1" key="1">
    <citation type="submission" date="2019-08" db="EMBL/GenBank/DDBJ databases">
        <title>Genome sequence of Clostridiales bacterium MT110.</title>
        <authorList>
            <person name="Cao J."/>
        </authorList>
    </citation>
    <scope>NUCLEOTIDE SEQUENCE</scope>
    <source>
        <strain evidence="1">MT110</strain>
    </source>
</reference>
<keyword evidence="2" id="KW-1185">Reference proteome</keyword>
<name>A0ACD1A6J6_9FIRM</name>
<organism evidence="1 2">
    <name type="scientific">Anoxybacterium hadale</name>
    <dbReference type="NCBI Taxonomy" id="3408580"/>
    <lineage>
        <taxon>Bacteria</taxon>
        <taxon>Bacillati</taxon>
        <taxon>Bacillota</taxon>
        <taxon>Clostridia</taxon>
        <taxon>Peptostreptococcales</taxon>
        <taxon>Anaerovoracaceae</taxon>
        <taxon>Anoxybacterium</taxon>
    </lineage>
</organism>